<evidence type="ECO:0000256" key="2">
    <source>
        <dbReference type="ARBA" id="ARBA00008531"/>
    </source>
</evidence>
<dbReference type="InterPro" id="IPR027417">
    <property type="entry name" value="P-loop_NTPase"/>
</dbReference>
<keyword evidence="11" id="KW-1006">Bacterial flagellum protein export</keyword>
<keyword evidence="17" id="KW-0282">Flagellum</keyword>
<evidence type="ECO:0000256" key="7">
    <source>
        <dbReference type="ARBA" id="ARBA00022795"/>
    </source>
</evidence>
<dbReference type="GO" id="GO:0005047">
    <property type="term" value="F:signal recognition particle binding"/>
    <property type="evidence" value="ECO:0007669"/>
    <property type="project" value="TreeGrafter"/>
</dbReference>
<dbReference type="OrthoDB" id="9778554at2"/>
<protein>
    <recommendedName>
        <fullName evidence="3 13">Flagellar biosynthesis protein FlhF</fullName>
    </recommendedName>
</protein>
<keyword evidence="17" id="KW-0966">Cell projection</keyword>
<dbReference type="GO" id="GO:0015031">
    <property type="term" value="P:protein transport"/>
    <property type="evidence" value="ECO:0007669"/>
    <property type="project" value="UniProtKB-KW"/>
</dbReference>
<dbReference type="GO" id="GO:0003924">
    <property type="term" value="F:GTPase activity"/>
    <property type="evidence" value="ECO:0007669"/>
    <property type="project" value="UniProtKB-UniRule"/>
</dbReference>
<keyword evidence="17" id="KW-0969">Cilium</keyword>
<sequence length="389" mass="43403">MKVKKYIASSMPEAMKQIRAELGNEAVILNSRVVHTGGVLGFFKKRSIEVMAAAEPKLELGKKPITKHASPQKRISASHPPEKAEEPKRDVILQSDIKPPAELIKEISDLKRMMTNLANTQQSGPSYPEAIKKVQALLNEQELDKNLQDQVLSVLFEKWYLSGAGAVDTEVLACLEAELEKEIDGIPFGGISFSKKYINVAGPTGVGKTTTLAKMAAECVIKHKKKVAFITTDTYRIAAIDQLKTYAKILNVPLEVCYTIEDFKQAAEKLKDNDLILIDTAGRNFRNKQYVEDLQNVIDFEKDMETFLVLSLTAKQRDMEDIYSQFSIIDIDKLIFTKADETSTYGAMYNIIHKYRKGAAYITNGQDVPDDILAADPDVIVKQLLGTIK</sequence>
<dbReference type="CDD" id="cd17873">
    <property type="entry name" value="FlhF"/>
    <property type="match status" value="1"/>
</dbReference>
<keyword evidence="8" id="KW-0653">Protein transport</keyword>
<keyword evidence="4" id="KW-0813">Transport</keyword>
<evidence type="ECO:0000256" key="12">
    <source>
        <dbReference type="ARBA" id="ARBA00025337"/>
    </source>
</evidence>
<evidence type="ECO:0000256" key="9">
    <source>
        <dbReference type="ARBA" id="ARBA00023134"/>
    </source>
</evidence>
<comment type="caution">
    <text evidence="17">The sequence shown here is derived from an EMBL/GenBank/DDBJ whole genome shotgun (WGS) entry which is preliminary data.</text>
</comment>
<dbReference type="AlphaFoldDB" id="A0A2V2ZUK8"/>
<evidence type="ECO:0000259" key="16">
    <source>
        <dbReference type="SMART" id="SM00962"/>
    </source>
</evidence>
<dbReference type="EMBL" id="QGTW01000008">
    <property type="protein sequence ID" value="PWW27352.1"/>
    <property type="molecule type" value="Genomic_DNA"/>
</dbReference>
<proteinExistence type="inferred from homology"/>
<dbReference type="InterPro" id="IPR020006">
    <property type="entry name" value="FlhF"/>
</dbReference>
<keyword evidence="5" id="KW-1003">Cell membrane</keyword>
<comment type="function">
    <text evidence="12">Necessary for flagellar biosynthesis. May be involved in translocation of the flagellum.</text>
</comment>
<feature type="region of interest" description="Disordered" evidence="14">
    <location>
        <begin position="61"/>
        <end position="88"/>
    </location>
</feature>
<keyword evidence="7" id="KW-1005">Bacterial flagellum biogenesis</keyword>
<keyword evidence="6" id="KW-0547">Nucleotide-binding</keyword>
<dbReference type="NCBIfam" id="TIGR03499">
    <property type="entry name" value="FlhF"/>
    <property type="match status" value="1"/>
</dbReference>
<gene>
    <name evidence="17" type="ORF">DFO73_10891</name>
</gene>
<accession>A0A2V2ZUK8</accession>
<feature type="domain" description="SRP54-type proteins GTP-binding" evidence="16">
    <location>
        <begin position="195"/>
        <end position="386"/>
    </location>
</feature>
<dbReference type="Pfam" id="PF00448">
    <property type="entry name" value="SRP54"/>
    <property type="match status" value="1"/>
</dbReference>
<evidence type="ECO:0000313" key="18">
    <source>
        <dbReference type="Proteomes" id="UP000247150"/>
    </source>
</evidence>
<keyword evidence="9" id="KW-0342">GTP-binding</keyword>
<feature type="domain" description="AAA+ ATPase" evidence="15">
    <location>
        <begin position="194"/>
        <end position="385"/>
    </location>
</feature>
<organism evidence="17 18">
    <name type="scientific">Cytobacillus oceanisediminis</name>
    <dbReference type="NCBI Taxonomy" id="665099"/>
    <lineage>
        <taxon>Bacteria</taxon>
        <taxon>Bacillati</taxon>
        <taxon>Bacillota</taxon>
        <taxon>Bacilli</taxon>
        <taxon>Bacillales</taxon>
        <taxon>Bacillaceae</taxon>
        <taxon>Cytobacillus</taxon>
    </lineage>
</organism>
<dbReference type="PANTHER" id="PTHR43134">
    <property type="entry name" value="SIGNAL RECOGNITION PARTICLE RECEPTOR SUBUNIT ALPHA"/>
    <property type="match status" value="1"/>
</dbReference>
<evidence type="ECO:0000256" key="14">
    <source>
        <dbReference type="SAM" id="MobiDB-lite"/>
    </source>
</evidence>
<evidence type="ECO:0000256" key="11">
    <source>
        <dbReference type="ARBA" id="ARBA00023225"/>
    </source>
</evidence>
<dbReference type="InterPro" id="IPR000897">
    <property type="entry name" value="SRP54_GTPase_dom"/>
</dbReference>
<keyword evidence="10" id="KW-0472">Membrane</keyword>
<dbReference type="InterPro" id="IPR003593">
    <property type="entry name" value="AAA+_ATPase"/>
</dbReference>
<evidence type="ECO:0000259" key="15">
    <source>
        <dbReference type="SMART" id="SM00382"/>
    </source>
</evidence>
<dbReference type="Gene3D" id="1.20.120.1380">
    <property type="entry name" value="Flagellar FlhF biosynthesis protein, N domain"/>
    <property type="match status" value="1"/>
</dbReference>
<comment type="similarity">
    <text evidence="2">Belongs to the GTP-binding SRP family.</text>
</comment>
<dbReference type="SMART" id="SM00962">
    <property type="entry name" value="SRP54"/>
    <property type="match status" value="1"/>
</dbReference>
<dbReference type="GO" id="GO:0044781">
    <property type="term" value="P:bacterial-type flagellum organization"/>
    <property type="evidence" value="ECO:0007669"/>
    <property type="project" value="UniProtKB-UniRule"/>
</dbReference>
<dbReference type="InterPro" id="IPR047040">
    <property type="entry name" value="FlhF__GTPase_dom"/>
</dbReference>
<evidence type="ECO:0000256" key="3">
    <source>
        <dbReference type="ARBA" id="ARBA00014919"/>
    </source>
</evidence>
<dbReference type="SMART" id="SM00382">
    <property type="entry name" value="AAA"/>
    <property type="match status" value="1"/>
</dbReference>
<evidence type="ECO:0000256" key="4">
    <source>
        <dbReference type="ARBA" id="ARBA00022448"/>
    </source>
</evidence>
<evidence type="ECO:0000256" key="13">
    <source>
        <dbReference type="NCBIfam" id="TIGR03499"/>
    </source>
</evidence>
<evidence type="ECO:0000256" key="10">
    <source>
        <dbReference type="ARBA" id="ARBA00023136"/>
    </source>
</evidence>
<dbReference type="GO" id="GO:0006614">
    <property type="term" value="P:SRP-dependent cotranslational protein targeting to membrane"/>
    <property type="evidence" value="ECO:0007669"/>
    <property type="project" value="UniProtKB-UniRule"/>
</dbReference>
<dbReference type="FunFam" id="3.40.50.300:FF:000695">
    <property type="entry name" value="Flagellar biosynthesis regulator FlhF"/>
    <property type="match status" value="1"/>
</dbReference>
<name>A0A2V2ZUK8_9BACI</name>
<dbReference type="Gene3D" id="3.40.50.300">
    <property type="entry name" value="P-loop containing nucleotide triphosphate hydrolases"/>
    <property type="match status" value="1"/>
</dbReference>
<dbReference type="SUPFAM" id="SSF52540">
    <property type="entry name" value="P-loop containing nucleoside triphosphate hydrolases"/>
    <property type="match status" value="1"/>
</dbReference>
<evidence type="ECO:0000256" key="1">
    <source>
        <dbReference type="ARBA" id="ARBA00004413"/>
    </source>
</evidence>
<dbReference type="Proteomes" id="UP000247150">
    <property type="component" value="Unassembled WGS sequence"/>
</dbReference>
<dbReference type="PANTHER" id="PTHR43134:SF3">
    <property type="entry name" value="FLAGELLAR BIOSYNTHESIS PROTEIN FLHF"/>
    <property type="match status" value="1"/>
</dbReference>
<evidence type="ECO:0000256" key="8">
    <source>
        <dbReference type="ARBA" id="ARBA00022927"/>
    </source>
</evidence>
<evidence type="ECO:0000256" key="6">
    <source>
        <dbReference type="ARBA" id="ARBA00022741"/>
    </source>
</evidence>
<comment type="subcellular location">
    <subcellularLocation>
        <location evidence="1">Cell membrane</location>
        <topology evidence="1">Peripheral membrane protein</topology>
        <orientation evidence="1">Cytoplasmic side</orientation>
    </subcellularLocation>
</comment>
<reference evidence="17 18" key="1">
    <citation type="submission" date="2018-05" db="EMBL/GenBank/DDBJ databases">
        <title>Freshwater and sediment microbial communities from various areas in North America, analyzing microbe dynamics in response to fracking.</title>
        <authorList>
            <person name="Lamendella R."/>
        </authorList>
    </citation>
    <scope>NUCLEOTIDE SEQUENCE [LARGE SCALE GENOMIC DNA]</scope>
    <source>
        <strain evidence="17 18">15_TX</strain>
    </source>
</reference>
<evidence type="ECO:0000313" key="17">
    <source>
        <dbReference type="EMBL" id="PWW27352.1"/>
    </source>
</evidence>
<dbReference type="RefSeq" id="WP_110065674.1">
    <property type="nucleotide sequence ID" value="NZ_QGTW01000008.1"/>
</dbReference>
<evidence type="ECO:0000256" key="5">
    <source>
        <dbReference type="ARBA" id="ARBA00022475"/>
    </source>
</evidence>
<dbReference type="GO" id="GO:0005525">
    <property type="term" value="F:GTP binding"/>
    <property type="evidence" value="ECO:0007669"/>
    <property type="project" value="UniProtKB-UniRule"/>
</dbReference>
<dbReference type="GO" id="GO:0005886">
    <property type="term" value="C:plasma membrane"/>
    <property type="evidence" value="ECO:0007669"/>
    <property type="project" value="UniProtKB-SubCell"/>
</dbReference>